<keyword evidence="1" id="KW-1133">Transmembrane helix</keyword>
<protein>
    <recommendedName>
        <fullName evidence="4">Glycerophosphoryl diester phosphodiesterase membrane domain-containing protein</fullName>
    </recommendedName>
</protein>
<dbReference type="PATRIC" id="fig|1280953.3.peg.625"/>
<keyword evidence="1" id="KW-0812">Transmembrane</keyword>
<feature type="transmembrane region" description="Helical" evidence="1">
    <location>
        <begin position="120"/>
        <end position="148"/>
    </location>
</feature>
<feature type="transmembrane region" description="Helical" evidence="1">
    <location>
        <begin position="260"/>
        <end position="280"/>
    </location>
</feature>
<evidence type="ECO:0000313" key="2">
    <source>
        <dbReference type="EMBL" id="KDA03828.1"/>
    </source>
</evidence>
<feature type="transmembrane region" description="Helical" evidence="1">
    <location>
        <begin position="78"/>
        <end position="99"/>
    </location>
</feature>
<evidence type="ECO:0000256" key="1">
    <source>
        <dbReference type="SAM" id="Phobius"/>
    </source>
</evidence>
<feature type="transmembrane region" description="Helical" evidence="1">
    <location>
        <begin position="210"/>
        <end position="240"/>
    </location>
</feature>
<reference evidence="2 3" key="1">
    <citation type="journal article" date="2014" name="Antonie Van Leeuwenhoek">
        <title>Hyphomonas beringensis sp. nov. and Hyphomonas chukchiensis sp. nov., isolated from surface seawater of the Bering Sea and Chukchi Sea.</title>
        <authorList>
            <person name="Li C."/>
            <person name="Lai Q."/>
            <person name="Li G."/>
            <person name="Dong C."/>
            <person name="Wang J."/>
            <person name="Liao Y."/>
            <person name="Shao Z."/>
        </authorList>
    </citation>
    <scope>NUCLEOTIDE SEQUENCE [LARGE SCALE GENOMIC DNA]</scope>
    <source>
        <strain evidence="2 3">SCH89</strain>
    </source>
</reference>
<name>A0A059GBH8_9PROT</name>
<accession>A0A059GBH8</accession>
<feature type="transmembrane region" description="Helical" evidence="1">
    <location>
        <begin position="160"/>
        <end position="189"/>
    </location>
</feature>
<dbReference type="Proteomes" id="UP000024942">
    <property type="component" value="Unassembled WGS sequence"/>
</dbReference>
<feature type="transmembrane region" description="Helical" evidence="1">
    <location>
        <begin position="23"/>
        <end position="46"/>
    </location>
</feature>
<keyword evidence="3" id="KW-1185">Reference proteome</keyword>
<dbReference type="OrthoDB" id="7617808at2"/>
<evidence type="ECO:0008006" key="4">
    <source>
        <dbReference type="Google" id="ProtNLM"/>
    </source>
</evidence>
<gene>
    <name evidence="2" type="ORF">HOC_03093</name>
</gene>
<keyword evidence="1" id="KW-0472">Membrane</keyword>
<proteinExistence type="predicted"/>
<dbReference type="RefSeq" id="WP_035535829.1">
    <property type="nucleotide sequence ID" value="NZ_ARYL01000003.1"/>
</dbReference>
<evidence type="ECO:0000313" key="3">
    <source>
        <dbReference type="Proteomes" id="UP000024942"/>
    </source>
</evidence>
<comment type="caution">
    <text evidence="2">The sequence shown here is derived from an EMBL/GenBank/DDBJ whole genome shotgun (WGS) entry which is preliminary data.</text>
</comment>
<sequence length="313" mass="34139">MNPVSFDFGNAMMHFRKTGGPKGFLLSYGATYVLLYVILSAVSIGLQWPIYGAMFDPAAMEDPLVMEAAMMQHMGRVLLGYAVLIPLGLAFWMIFEGANQRRYMRAEGFRLRLGGDEWRLLVVGLIWFVLLIGLYLGGIIAFIVPMAIAAATGTGEGAMIGGLLTFILALAYMIFALWLCARFSPAAALTVRDRSIRFGQAWRVTKGKAWTIVGSWIVLGLIMSVVFFVIYMIFVVAIVASLMPMMNGMESEDPSAIFRAMLSPAVLIPGALLVVGMVFLQGCGMHIFSGPAALAARTDPEWADHPAIDDTFV</sequence>
<dbReference type="AlphaFoldDB" id="A0A059GBH8"/>
<dbReference type="EMBL" id="ARYL01000003">
    <property type="protein sequence ID" value="KDA03828.1"/>
    <property type="molecule type" value="Genomic_DNA"/>
</dbReference>
<organism evidence="2 3">
    <name type="scientific">Hyphomonas oceanitis SCH89</name>
    <dbReference type="NCBI Taxonomy" id="1280953"/>
    <lineage>
        <taxon>Bacteria</taxon>
        <taxon>Pseudomonadati</taxon>
        <taxon>Pseudomonadota</taxon>
        <taxon>Alphaproteobacteria</taxon>
        <taxon>Hyphomonadales</taxon>
        <taxon>Hyphomonadaceae</taxon>
        <taxon>Hyphomonas</taxon>
    </lineage>
</organism>
<dbReference type="STRING" id="1280953.HOC_03093"/>
<dbReference type="eggNOG" id="ENOG5033HYW">
    <property type="taxonomic scope" value="Bacteria"/>
</dbReference>